<protein>
    <submittedName>
        <fullName evidence="2">Uncharacterized protein</fullName>
    </submittedName>
</protein>
<organism evidence="2 3">
    <name type="scientific">Bos mutus</name>
    <name type="common">wild yak</name>
    <dbReference type="NCBI Taxonomy" id="72004"/>
    <lineage>
        <taxon>Eukaryota</taxon>
        <taxon>Metazoa</taxon>
        <taxon>Chordata</taxon>
        <taxon>Craniata</taxon>
        <taxon>Vertebrata</taxon>
        <taxon>Euteleostomi</taxon>
        <taxon>Mammalia</taxon>
        <taxon>Eutheria</taxon>
        <taxon>Laurasiatheria</taxon>
        <taxon>Artiodactyla</taxon>
        <taxon>Ruminantia</taxon>
        <taxon>Pecora</taxon>
        <taxon>Bovidae</taxon>
        <taxon>Bovinae</taxon>
        <taxon>Bos</taxon>
    </lineage>
</organism>
<gene>
    <name evidence="2" type="ORF">M91_02152</name>
</gene>
<name>L8ID53_9CETA</name>
<dbReference type="Proteomes" id="UP000011080">
    <property type="component" value="Unassembled WGS sequence"/>
</dbReference>
<sequence length="341" mass="37621">MELRLPLEVFPGRQATCRAVFGTWGSFPHDARASHCPFVLTSFTGWSSKRCAGIGFLSRGDREIGVLRNVEPPMRPRLECRRETGLILRCDRKVGNPFQTKQGSRPSCPDQEGRRGSEEVVPENFGVPLEGDRDVGELCGSHQGCQVPFRPPIPNVGLLLRHCSGKGLHLAMTGEPRGFSRIAAGFSSYDGEFRMPLVLAQGKVTQPLHVFIPLLASCGSCENEPCGSLPECSVSPCGDCPLSGARIPTHSILLINQITDKPRSIEPGPRGRRRPHEPQPLRRDPEKRQPSWEAVLCAHPLHSVQRKSGISRFSPGRSLVLTAGWSEGAVCQQFRGREWLW</sequence>
<reference evidence="2 3" key="1">
    <citation type="journal article" date="2012" name="Nat. Genet.">
        <title>The yak genome and adaptation to life at high altitude.</title>
        <authorList>
            <person name="Qiu Q."/>
            <person name="Zhang G."/>
            <person name="Ma T."/>
            <person name="Qian W."/>
            <person name="Wang J."/>
            <person name="Ye Z."/>
            <person name="Cao C."/>
            <person name="Hu Q."/>
            <person name="Kim J."/>
            <person name="Larkin D.M."/>
            <person name="Auvil L."/>
            <person name="Capitanu B."/>
            <person name="Ma J."/>
            <person name="Lewin H.A."/>
            <person name="Qian X."/>
            <person name="Lang Y."/>
            <person name="Zhou R."/>
            <person name="Wang L."/>
            <person name="Wang K."/>
            <person name="Xia J."/>
            <person name="Liao S."/>
            <person name="Pan S."/>
            <person name="Lu X."/>
            <person name="Hou H."/>
            <person name="Wang Y."/>
            <person name="Zang X."/>
            <person name="Yin Y."/>
            <person name="Ma H."/>
            <person name="Zhang J."/>
            <person name="Wang Z."/>
            <person name="Zhang Y."/>
            <person name="Zhang D."/>
            <person name="Yonezawa T."/>
            <person name="Hasegawa M."/>
            <person name="Zhong Y."/>
            <person name="Liu W."/>
            <person name="Zhang Y."/>
            <person name="Huang Z."/>
            <person name="Zhang S."/>
            <person name="Long R."/>
            <person name="Yang H."/>
            <person name="Wang J."/>
            <person name="Lenstra J.A."/>
            <person name="Cooper D.N."/>
            <person name="Wu Y."/>
            <person name="Wang J."/>
            <person name="Shi P."/>
            <person name="Wang J."/>
            <person name="Liu J."/>
        </authorList>
    </citation>
    <scope>NUCLEOTIDE SEQUENCE [LARGE SCALE GENOMIC DNA]</scope>
    <source>
        <strain evidence="3">yakQH1</strain>
    </source>
</reference>
<accession>L8ID53</accession>
<proteinExistence type="predicted"/>
<evidence type="ECO:0000313" key="2">
    <source>
        <dbReference type="EMBL" id="ELR54420.1"/>
    </source>
</evidence>
<evidence type="ECO:0000313" key="3">
    <source>
        <dbReference type="Proteomes" id="UP000011080"/>
    </source>
</evidence>
<feature type="compositionally biased region" description="Basic and acidic residues" evidence="1">
    <location>
        <begin position="276"/>
        <end position="289"/>
    </location>
</feature>
<feature type="region of interest" description="Disordered" evidence="1">
    <location>
        <begin position="97"/>
        <end position="120"/>
    </location>
</feature>
<dbReference type="AlphaFoldDB" id="L8ID53"/>
<dbReference type="EMBL" id="JH881425">
    <property type="protein sequence ID" value="ELR54420.1"/>
    <property type="molecule type" value="Genomic_DNA"/>
</dbReference>
<evidence type="ECO:0000256" key="1">
    <source>
        <dbReference type="SAM" id="MobiDB-lite"/>
    </source>
</evidence>
<feature type="region of interest" description="Disordered" evidence="1">
    <location>
        <begin position="261"/>
        <end position="289"/>
    </location>
</feature>